<reference evidence="2 3" key="1">
    <citation type="journal article" date="2010" name="Stand. Genomic Sci.">
        <title>Complete genome sequence of Geodermatophilus obscurus type strain (G-20).</title>
        <authorList>
            <person name="Ivanova N."/>
            <person name="Sikorski J."/>
            <person name="Jando M."/>
            <person name="Munk C."/>
            <person name="Lapidus A."/>
            <person name="Glavina Del Rio T."/>
            <person name="Copeland A."/>
            <person name="Tice H."/>
            <person name="Cheng J.-F."/>
            <person name="Lucas S."/>
            <person name="Chen F."/>
            <person name="Nolan M."/>
            <person name="Bruce D."/>
            <person name="Goodwin L."/>
            <person name="Pitluck S."/>
            <person name="Mavromatis K."/>
            <person name="Mikhailova N."/>
            <person name="Pati A."/>
            <person name="Chen A."/>
            <person name="Palaniappan K."/>
            <person name="Land M."/>
            <person name="Hauser L."/>
            <person name="Chang Y.-J."/>
            <person name="Jeffries C.D."/>
            <person name="Meincke L."/>
            <person name="Brettin T."/>
            <person name="Detter J.C."/>
            <person name="Detter J.C."/>
            <person name="Rohde M."/>
            <person name="Goeker M."/>
            <person name="Bristow J."/>
            <person name="Eisen J.A."/>
            <person name="Markowitz V."/>
            <person name="Hugenholtz P."/>
            <person name="Kyrpides N.C."/>
            <person name="Klenk H.-P."/>
        </authorList>
    </citation>
    <scope>NUCLEOTIDE SEQUENCE [LARGE SCALE GENOMIC DNA]</scope>
    <source>
        <strain evidence="3">ATCC 25078 / DSM 43160 / JCM 3152 / KCC A-0152 / KCTC 9177 / NBRC 13315 / NRRL B-3577 / G-20</strain>
    </source>
</reference>
<evidence type="ECO:0000256" key="1">
    <source>
        <dbReference type="SAM" id="MobiDB-lite"/>
    </source>
</evidence>
<reference evidence="3" key="2">
    <citation type="submission" date="2010-01" db="EMBL/GenBank/DDBJ databases">
        <title>The complete genome of Geodermatophilus obscurus DSM 43160.</title>
        <authorList>
            <consortium name="US DOE Joint Genome Institute (JGI-PGF)"/>
            <person name="Lucas S."/>
            <person name="Copeland A."/>
            <person name="Lapidus A."/>
            <person name="Glavina del Rio T."/>
            <person name="Dalin E."/>
            <person name="Tice H."/>
            <person name="Bruce D."/>
            <person name="Goodwin L."/>
            <person name="Pitluck S."/>
            <person name="Kyrpides N."/>
            <person name="Mavromatis K."/>
            <person name="Ivanova N."/>
            <person name="Munk A.C."/>
            <person name="Brettin T."/>
            <person name="Detter J.C."/>
            <person name="Han C."/>
            <person name="Larimer F."/>
            <person name="Land M."/>
            <person name="Hauser L."/>
            <person name="Markowitz V."/>
            <person name="Cheng J.-F."/>
            <person name="Hugenholtz P."/>
            <person name="Woyke T."/>
            <person name="Wu D."/>
            <person name="Jando M."/>
            <person name="Schneider S."/>
            <person name="Klenk H.-P."/>
            <person name="Eisen J.A."/>
        </authorList>
    </citation>
    <scope>NUCLEOTIDE SEQUENCE [LARGE SCALE GENOMIC DNA]</scope>
    <source>
        <strain evidence="3">ATCC 25078 / DSM 43160 / JCM 3152 / KCC A-0152 / KCTC 9177 / NBRC 13315 / NRRL B-3577 / G-20</strain>
    </source>
</reference>
<dbReference type="KEGG" id="gob:Gobs_1693"/>
<dbReference type="AlphaFoldDB" id="D2SDF4"/>
<dbReference type="EMBL" id="CP001867">
    <property type="protein sequence ID" value="ADB74407.1"/>
    <property type="molecule type" value="Genomic_DNA"/>
</dbReference>
<keyword evidence="3" id="KW-1185">Reference proteome</keyword>
<dbReference type="HOGENOM" id="CLU_129342_0_0_11"/>
<sequence length="199" mass="19850">MDQRPGVADGLPIPTSMRTTIIMTIAAAALTAGCGGGDSAEATAQATESSTSAAAPESATAAGPSTTDQAMDAATALADLKDAGLPIADSAVITETNDANDLIGRPGQYVSKVAFADSRVGVPIDPAEPGNEGGGSIEVFADGADARVRSDYIQETLESLGPIAGTEYHYLAGPILVRVTGELPPSVAAEYETAVAGLS</sequence>
<evidence type="ECO:0000313" key="2">
    <source>
        <dbReference type="EMBL" id="ADB74407.1"/>
    </source>
</evidence>
<dbReference type="PROSITE" id="PS51257">
    <property type="entry name" value="PROKAR_LIPOPROTEIN"/>
    <property type="match status" value="1"/>
</dbReference>
<accession>D2SDF4</accession>
<protein>
    <submittedName>
        <fullName evidence="2">Putative PGRS-family protein</fullName>
    </submittedName>
</protein>
<name>D2SDF4_GEOOG</name>
<feature type="compositionally biased region" description="Low complexity" evidence="1">
    <location>
        <begin position="39"/>
        <end position="67"/>
    </location>
</feature>
<dbReference type="Proteomes" id="UP000001382">
    <property type="component" value="Chromosome"/>
</dbReference>
<organism evidence="2 3">
    <name type="scientific">Geodermatophilus obscurus (strain ATCC 25078 / DSM 43160 / JCM 3152 / CCUG 61914 / KCC A-0152 / KCTC 9177 / NBRC 13315 / NRRL B-3577 / G-20)</name>
    <dbReference type="NCBI Taxonomy" id="526225"/>
    <lineage>
        <taxon>Bacteria</taxon>
        <taxon>Bacillati</taxon>
        <taxon>Actinomycetota</taxon>
        <taxon>Actinomycetes</taxon>
        <taxon>Geodermatophilales</taxon>
        <taxon>Geodermatophilaceae</taxon>
        <taxon>Geodermatophilus</taxon>
    </lineage>
</organism>
<proteinExistence type="predicted"/>
<feature type="region of interest" description="Disordered" evidence="1">
    <location>
        <begin position="36"/>
        <end position="67"/>
    </location>
</feature>
<dbReference type="STRING" id="526225.Gobs_1693"/>
<dbReference type="eggNOG" id="ENOG50337TQ">
    <property type="taxonomic scope" value="Bacteria"/>
</dbReference>
<gene>
    <name evidence="2" type="ordered locus">Gobs_1693</name>
</gene>
<evidence type="ECO:0000313" key="3">
    <source>
        <dbReference type="Proteomes" id="UP000001382"/>
    </source>
</evidence>